<proteinExistence type="predicted"/>
<evidence type="ECO:0000313" key="1">
    <source>
        <dbReference type="EMBL" id="JAD36461.1"/>
    </source>
</evidence>
<organism evidence="1">
    <name type="scientific">Arundo donax</name>
    <name type="common">Giant reed</name>
    <name type="synonym">Donax arundinaceus</name>
    <dbReference type="NCBI Taxonomy" id="35708"/>
    <lineage>
        <taxon>Eukaryota</taxon>
        <taxon>Viridiplantae</taxon>
        <taxon>Streptophyta</taxon>
        <taxon>Embryophyta</taxon>
        <taxon>Tracheophyta</taxon>
        <taxon>Spermatophyta</taxon>
        <taxon>Magnoliopsida</taxon>
        <taxon>Liliopsida</taxon>
        <taxon>Poales</taxon>
        <taxon>Poaceae</taxon>
        <taxon>PACMAD clade</taxon>
        <taxon>Arundinoideae</taxon>
        <taxon>Arundineae</taxon>
        <taxon>Arundo</taxon>
    </lineage>
</organism>
<protein>
    <submittedName>
        <fullName evidence="1">Uncharacterized protein</fullName>
    </submittedName>
</protein>
<name>A0A0A8ZCC3_ARUDO</name>
<dbReference type="AlphaFoldDB" id="A0A0A8ZCC3"/>
<reference evidence="1" key="2">
    <citation type="journal article" date="2015" name="Data Brief">
        <title>Shoot transcriptome of the giant reed, Arundo donax.</title>
        <authorList>
            <person name="Barrero R.A."/>
            <person name="Guerrero F.D."/>
            <person name="Moolhuijzen P."/>
            <person name="Goolsby J.A."/>
            <person name="Tidwell J."/>
            <person name="Bellgard S.E."/>
            <person name="Bellgard M.I."/>
        </authorList>
    </citation>
    <scope>NUCLEOTIDE SEQUENCE</scope>
    <source>
        <tissue evidence="1">Shoot tissue taken approximately 20 cm above the soil surface</tissue>
    </source>
</reference>
<dbReference type="EMBL" id="GBRH01261434">
    <property type="protein sequence ID" value="JAD36461.1"/>
    <property type="molecule type" value="Transcribed_RNA"/>
</dbReference>
<accession>A0A0A8ZCC3</accession>
<reference evidence="1" key="1">
    <citation type="submission" date="2014-09" db="EMBL/GenBank/DDBJ databases">
        <authorList>
            <person name="Magalhaes I.L.F."/>
            <person name="Oliveira U."/>
            <person name="Santos F.R."/>
            <person name="Vidigal T.H.D.A."/>
            <person name="Brescovit A.D."/>
            <person name="Santos A.J."/>
        </authorList>
    </citation>
    <scope>NUCLEOTIDE SEQUENCE</scope>
    <source>
        <tissue evidence="1">Shoot tissue taken approximately 20 cm above the soil surface</tissue>
    </source>
</reference>
<sequence length="21" mass="2498">MEGKLEKVASLLRTHAYRTFF</sequence>